<evidence type="ECO:0000313" key="8">
    <source>
        <dbReference type="EMBL" id="TKG60514.1"/>
    </source>
</evidence>
<keyword evidence="4 5" id="KW-0274">FAD</keyword>
<evidence type="ECO:0000256" key="4">
    <source>
        <dbReference type="ARBA" id="ARBA00022827"/>
    </source>
</evidence>
<sequence length="537" mass="56180">MNGDALEELLGDPYDGSNPTGHAAIVAADDAGEPCAAGEAVLDAWQANAEYVPAELGGRLTAVDELVRRLRPVFRRDAGLGLGHGLTTLMASLNVWAAGTAEQRKHLAGRLLAGERVSVAYHELEHGNDLTRNALRAERRGNGFVLDGTKRVINNAGRARAAVVFARTADPAAAPGGRDHSLLFVDDLDRVPGLTRLPRLRTSGLAGCLLAGFGFDGAVVGEDALVGAVGTGAETALRSFQVSRCVTAGVGTSLLEGALFGVYRFATERVLYGRPVTAIPHARSVLAGAFIDLQVAQALARVAARALHLYPSVAGRYAAAAKYLAPKITENALADLAVVLGARGYLREGEYAFVGKHLRDIAGLSIGHAGGVSCQLTVLPDLPGVRPTGAEGALFDDSPLPELDLGELRVRAGRADPLLGALEGVADDELRAELASVRADAAALPVTERGVTASHRSLALTERYAWLLAASACLNSPRAADPQWTDAVLERIGLRSGRTTERTSTAALDAAYQDMADRAATGRSFDLDPEPVLRALA</sequence>
<feature type="domain" description="Acyl-CoA oxidase/dehydrogenase middle" evidence="7">
    <location>
        <begin position="120"/>
        <end position="215"/>
    </location>
</feature>
<dbReference type="InterPro" id="IPR037069">
    <property type="entry name" value="AcylCoA_DH/ox_N_sf"/>
</dbReference>
<keyword evidence="5" id="KW-0560">Oxidoreductase</keyword>
<feature type="domain" description="Acyl-CoA dehydrogenase/oxidase C-terminal" evidence="6">
    <location>
        <begin position="230"/>
        <end position="367"/>
    </location>
</feature>
<proteinExistence type="inferred from homology"/>
<dbReference type="PANTHER" id="PTHR43884:SF19">
    <property type="entry name" value="ACYL-COA DEHYDROGENASE FADE4-RELATED"/>
    <property type="match status" value="1"/>
</dbReference>
<dbReference type="InterPro" id="IPR036250">
    <property type="entry name" value="AcylCo_DH-like_C"/>
</dbReference>
<name>A0ABY2RU26_9PSEU</name>
<accession>A0ABY2RU26</accession>
<evidence type="ECO:0000256" key="2">
    <source>
        <dbReference type="ARBA" id="ARBA00009347"/>
    </source>
</evidence>
<dbReference type="Gene3D" id="2.40.110.10">
    <property type="entry name" value="Butyryl-CoA Dehydrogenase, subunit A, domain 2"/>
    <property type="match status" value="1"/>
</dbReference>
<dbReference type="Pfam" id="PF02770">
    <property type="entry name" value="Acyl-CoA_dh_M"/>
    <property type="match status" value="1"/>
</dbReference>
<evidence type="ECO:0000256" key="3">
    <source>
        <dbReference type="ARBA" id="ARBA00022630"/>
    </source>
</evidence>
<comment type="similarity">
    <text evidence="2 5">Belongs to the acyl-CoA dehydrogenase family.</text>
</comment>
<dbReference type="CDD" id="cd00567">
    <property type="entry name" value="ACAD"/>
    <property type="match status" value="1"/>
</dbReference>
<dbReference type="InterPro" id="IPR046373">
    <property type="entry name" value="Acyl-CoA_Oxase/DH_mid-dom_sf"/>
</dbReference>
<dbReference type="Gene3D" id="1.20.140.10">
    <property type="entry name" value="Butyryl-CoA Dehydrogenase, subunit A, domain 3"/>
    <property type="match status" value="1"/>
</dbReference>
<keyword evidence="3 5" id="KW-0285">Flavoprotein</keyword>
<dbReference type="InterPro" id="IPR009075">
    <property type="entry name" value="AcylCo_DH/oxidase_C"/>
</dbReference>
<evidence type="ECO:0000256" key="5">
    <source>
        <dbReference type="RuleBase" id="RU362125"/>
    </source>
</evidence>
<dbReference type="Pfam" id="PF00441">
    <property type="entry name" value="Acyl-CoA_dh_1"/>
    <property type="match status" value="1"/>
</dbReference>
<dbReference type="SUPFAM" id="SSF47203">
    <property type="entry name" value="Acyl-CoA dehydrogenase C-terminal domain-like"/>
    <property type="match status" value="1"/>
</dbReference>
<dbReference type="InterPro" id="IPR006091">
    <property type="entry name" value="Acyl-CoA_Oxase/DH_mid-dom"/>
</dbReference>
<evidence type="ECO:0000256" key="1">
    <source>
        <dbReference type="ARBA" id="ARBA00001974"/>
    </source>
</evidence>
<gene>
    <name evidence="8" type="ORF">FCN18_35205</name>
</gene>
<evidence type="ECO:0000313" key="9">
    <source>
        <dbReference type="Proteomes" id="UP000309992"/>
    </source>
</evidence>
<comment type="cofactor">
    <cofactor evidence="1 5">
        <name>FAD</name>
        <dbReference type="ChEBI" id="CHEBI:57692"/>
    </cofactor>
</comment>
<reference evidence="8 9" key="1">
    <citation type="journal article" date="2015" name="Antonie Van Leeuwenhoek">
        <title>Prauserella endophytica sp. nov., an endophytic actinobacterium isolated from Tamarix taklamakanensis.</title>
        <authorList>
            <person name="Liu J.M."/>
            <person name="Habden X."/>
            <person name="Guo L."/>
            <person name="Tuo L."/>
            <person name="Jiang Z.K."/>
            <person name="Liu S.W."/>
            <person name="Liu X.F."/>
            <person name="Chen L."/>
            <person name="Li R.F."/>
            <person name="Zhang Y.Q."/>
            <person name="Sun C.H."/>
        </authorList>
    </citation>
    <scope>NUCLEOTIDE SEQUENCE [LARGE SCALE GENOMIC DNA]</scope>
    <source>
        <strain evidence="8 9">CGMCC 4.7182</strain>
    </source>
</reference>
<dbReference type="PANTHER" id="PTHR43884">
    <property type="entry name" value="ACYL-COA DEHYDROGENASE"/>
    <property type="match status" value="1"/>
</dbReference>
<evidence type="ECO:0000259" key="7">
    <source>
        <dbReference type="Pfam" id="PF02770"/>
    </source>
</evidence>
<dbReference type="Proteomes" id="UP000309992">
    <property type="component" value="Unassembled WGS sequence"/>
</dbReference>
<evidence type="ECO:0000259" key="6">
    <source>
        <dbReference type="Pfam" id="PF00441"/>
    </source>
</evidence>
<comment type="caution">
    <text evidence="8">The sequence shown here is derived from an EMBL/GenBank/DDBJ whole genome shotgun (WGS) entry which is preliminary data.</text>
</comment>
<organism evidence="8 9">
    <name type="scientific">Prauserella endophytica</name>
    <dbReference type="NCBI Taxonomy" id="1592324"/>
    <lineage>
        <taxon>Bacteria</taxon>
        <taxon>Bacillati</taxon>
        <taxon>Actinomycetota</taxon>
        <taxon>Actinomycetes</taxon>
        <taxon>Pseudonocardiales</taxon>
        <taxon>Pseudonocardiaceae</taxon>
        <taxon>Prauserella</taxon>
        <taxon>Prauserella coralliicola group</taxon>
    </lineage>
</organism>
<dbReference type="RefSeq" id="WP_137097242.1">
    <property type="nucleotide sequence ID" value="NZ_SWMS01000036.1"/>
</dbReference>
<protein>
    <submittedName>
        <fullName evidence="8">Acyl-CoA dehydrogenase</fullName>
    </submittedName>
</protein>
<dbReference type="SUPFAM" id="SSF56645">
    <property type="entry name" value="Acyl-CoA dehydrogenase NM domain-like"/>
    <property type="match status" value="1"/>
</dbReference>
<dbReference type="InterPro" id="IPR009100">
    <property type="entry name" value="AcylCoA_DH/oxidase_NM_dom_sf"/>
</dbReference>
<keyword evidence="9" id="KW-1185">Reference proteome</keyword>
<dbReference type="Gene3D" id="1.10.540.10">
    <property type="entry name" value="Acyl-CoA dehydrogenase/oxidase, N-terminal domain"/>
    <property type="match status" value="1"/>
</dbReference>
<dbReference type="EMBL" id="SWMS01000036">
    <property type="protein sequence ID" value="TKG60514.1"/>
    <property type="molecule type" value="Genomic_DNA"/>
</dbReference>